<dbReference type="InterPro" id="IPR027417">
    <property type="entry name" value="P-loop_NTPase"/>
</dbReference>
<dbReference type="InterPro" id="IPR036388">
    <property type="entry name" value="WH-like_DNA-bd_sf"/>
</dbReference>
<evidence type="ECO:0000313" key="6">
    <source>
        <dbReference type="EMBL" id="WVZ49365.1"/>
    </source>
</evidence>
<evidence type="ECO:0000256" key="2">
    <source>
        <dbReference type="ARBA" id="ARBA00022821"/>
    </source>
</evidence>
<name>A0AAQ3SHL7_PASNO</name>
<keyword evidence="2" id="KW-0611">Plant defense</keyword>
<dbReference type="SUPFAM" id="SSF52058">
    <property type="entry name" value="L domain-like"/>
    <property type="match status" value="1"/>
</dbReference>
<keyword evidence="7" id="KW-1185">Reference proteome</keyword>
<dbReference type="InterPro" id="IPR002182">
    <property type="entry name" value="NB-ARC"/>
</dbReference>
<dbReference type="InterPro" id="IPR044974">
    <property type="entry name" value="Disease_R_plants"/>
</dbReference>
<feature type="compositionally biased region" description="Polar residues" evidence="3">
    <location>
        <begin position="122"/>
        <end position="140"/>
    </location>
</feature>
<gene>
    <name evidence="6" type="ORF">U9M48_000732</name>
</gene>
<evidence type="ECO:0000259" key="5">
    <source>
        <dbReference type="Pfam" id="PF23598"/>
    </source>
</evidence>
<dbReference type="InterPro" id="IPR042197">
    <property type="entry name" value="Apaf_helical"/>
</dbReference>
<feature type="region of interest" description="Disordered" evidence="3">
    <location>
        <begin position="119"/>
        <end position="140"/>
    </location>
</feature>
<evidence type="ECO:0000256" key="3">
    <source>
        <dbReference type="SAM" id="MobiDB-lite"/>
    </source>
</evidence>
<keyword evidence="1" id="KW-0677">Repeat</keyword>
<feature type="domain" description="Disease resistance R13L4/SHOC-2-like LRR" evidence="5">
    <location>
        <begin position="540"/>
        <end position="900"/>
    </location>
</feature>
<dbReference type="PANTHER" id="PTHR23155:SF1227">
    <property type="entry name" value="OS11G0462500 PROTEIN"/>
    <property type="match status" value="1"/>
</dbReference>
<dbReference type="InterPro" id="IPR055414">
    <property type="entry name" value="LRR_R13L4/SHOC2-like"/>
</dbReference>
<feature type="domain" description="NB-ARC" evidence="4">
    <location>
        <begin position="158"/>
        <end position="330"/>
    </location>
</feature>
<dbReference type="PRINTS" id="PR00364">
    <property type="entry name" value="DISEASERSIST"/>
</dbReference>
<dbReference type="Pfam" id="PF00931">
    <property type="entry name" value="NB-ARC"/>
    <property type="match status" value="1"/>
</dbReference>
<dbReference type="GO" id="GO:0043531">
    <property type="term" value="F:ADP binding"/>
    <property type="evidence" value="ECO:0007669"/>
    <property type="project" value="InterPro"/>
</dbReference>
<organism evidence="6 7">
    <name type="scientific">Paspalum notatum var. saurae</name>
    <dbReference type="NCBI Taxonomy" id="547442"/>
    <lineage>
        <taxon>Eukaryota</taxon>
        <taxon>Viridiplantae</taxon>
        <taxon>Streptophyta</taxon>
        <taxon>Embryophyta</taxon>
        <taxon>Tracheophyta</taxon>
        <taxon>Spermatophyta</taxon>
        <taxon>Magnoliopsida</taxon>
        <taxon>Liliopsida</taxon>
        <taxon>Poales</taxon>
        <taxon>Poaceae</taxon>
        <taxon>PACMAD clade</taxon>
        <taxon>Panicoideae</taxon>
        <taxon>Andropogonodae</taxon>
        <taxon>Paspaleae</taxon>
        <taxon>Paspalinae</taxon>
        <taxon>Paspalum</taxon>
    </lineage>
</organism>
<dbReference type="Proteomes" id="UP001341281">
    <property type="component" value="Chromosome 01"/>
</dbReference>
<evidence type="ECO:0008006" key="8">
    <source>
        <dbReference type="Google" id="ProtNLM"/>
    </source>
</evidence>
<sequence>MASSVVRLVSSMICEVCGVMEKDMERHEKLFCGLKSIKNEMELVKGLIKEEECPGALQEIRIRHLQELAYDVEDFLESLWQPGVYGRKVLAYIGMDPRPPQLVRIEYFEKTIKSLKQEWEKSSGSGTESSNKAVDATSDSSDWDAVAEELEAMDVHKAKIRELLSPSPGEEQRLRVVSIVGCRGVGKTALAGAVYQDCLADTNAFDCVAWVVASGCSDKNSLLDKISQGVQVALASRRTEADGDYSGTALQDILSQKRCLVFIDNVRQAQVWKDTVDACLSNDSRSRIVVTTSVRSVAKACSSGSYVYNMQCLSNDESRRLLWRKVYGNNEEPPYALEMASENIFTKCGGLPLALTSVAKHLILKGEELDSNHFEEVGQNLGKDYLSGNNNDAVSAFRGIRRALTQCYDNLPDYEHRLFFLYLSIFPRGQHIKSKSLVRRLIAEGLVVNEGSCKCFDQLVDHCIVKPVQISNNLMVAKSYQVHDIVLEYIIEKSLDKNLVITLVEGREPLDVVGSNGHSVRRLCVQSGIEISFDEHKNTLRSLTMFEAEPSELHSCQLLRLLDLEGCTDLEQSFLDGLSKLLLLRYLSLRNTGISQLPAHMENLQRLEMLDIRETKVEKLPIEVIKLPKLAYLFGQFRLESTSNVKEINKLSEFMKKKSVLHTVSGYVANETQGPEHVILLARNLKKVKVWCNQTRASNTITHHGSRSMGMRCRRTREGTTQCDNVNFDFIKLLKMRFTSLESVSIVSASGLCNDFMGSLGGPCTIGSIKLRGNLDSLPDPHKLINLGRIKKMQLFSTGLSISDLSALQYLRGLEYLKLVEHSDTFYDGILVVEANRFESLKSLYIEAINVPRMQFRQGAMKSLTSLHLLCPNISPMQPPSETIEGILHLANISEVILHSSMQPEWDNVADGHRNRPRVKRQPKETANIAG</sequence>
<dbReference type="SUPFAM" id="SSF52540">
    <property type="entry name" value="P-loop containing nucleoside triphosphate hydrolases"/>
    <property type="match status" value="1"/>
</dbReference>
<feature type="region of interest" description="Disordered" evidence="3">
    <location>
        <begin position="907"/>
        <end position="931"/>
    </location>
</feature>
<accession>A0AAQ3SHL7</accession>
<evidence type="ECO:0000313" key="7">
    <source>
        <dbReference type="Proteomes" id="UP001341281"/>
    </source>
</evidence>
<dbReference type="EMBL" id="CP144745">
    <property type="protein sequence ID" value="WVZ49365.1"/>
    <property type="molecule type" value="Genomic_DNA"/>
</dbReference>
<proteinExistence type="predicted"/>
<protein>
    <recommendedName>
        <fullName evidence="8">NB-ARC domain-containing protein</fullName>
    </recommendedName>
</protein>
<dbReference type="PANTHER" id="PTHR23155">
    <property type="entry name" value="DISEASE RESISTANCE PROTEIN RP"/>
    <property type="match status" value="1"/>
</dbReference>
<dbReference type="Gene3D" id="1.10.10.10">
    <property type="entry name" value="Winged helix-like DNA-binding domain superfamily/Winged helix DNA-binding domain"/>
    <property type="match status" value="1"/>
</dbReference>
<dbReference type="Gene3D" id="3.80.10.10">
    <property type="entry name" value="Ribonuclease Inhibitor"/>
    <property type="match status" value="1"/>
</dbReference>
<dbReference type="Pfam" id="PF23598">
    <property type="entry name" value="LRR_14"/>
    <property type="match status" value="1"/>
</dbReference>
<dbReference type="InterPro" id="IPR032675">
    <property type="entry name" value="LRR_dom_sf"/>
</dbReference>
<dbReference type="Gene3D" id="1.10.8.430">
    <property type="entry name" value="Helical domain of apoptotic protease-activating factors"/>
    <property type="match status" value="1"/>
</dbReference>
<evidence type="ECO:0000256" key="1">
    <source>
        <dbReference type="ARBA" id="ARBA00022737"/>
    </source>
</evidence>
<dbReference type="AlphaFoldDB" id="A0AAQ3SHL7"/>
<reference evidence="6 7" key="1">
    <citation type="submission" date="2024-02" db="EMBL/GenBank/DDBJ databases">
        <title>High-quality chromosome-scale genome assembly of Pensacola bahiagrass (Paspalum notatum Flugge var. saurae).</title>
        <authorList>
            <person name="Vega J.M."/>
            <person name="Podio M."/>
            <person name="Orjuela J."/>
            <person name="Siena L.A."/>
            <person name="Pessino S.C."/>
            <person name="Combes M.C."/>
            <person name="Mariac C."/>
            <person name="Albertini E."/>
            <person name="Pupilli F."/>
            <person name="Ortiz J.P.A."/>
            <person name="Leblanc O."/>
        </authorList>
    </citation>
    <scope>NUCLEOTIDE SEQUENCE [LARGE SCALE GENOMIC DNA]</scope>
    <source>
        <strain evidence="6">R1</strain>
        <tissue evidence="6">Leaf</tissue>
    </source>
</reference>
<evidence type="ECO:0000259" key="4">
    <source>
        <dbReference type="Pfam" id="PF00931"/>
    </source>
</evidence>
<dbReference type="Gene3D" id="3.40.50.300">
    <property type="entry name" value="P-loop containing nucleotide triphosphate hydrolases"/>
    <property type="match status" value="1"/>
</dbReference>
<dbReference type="GO" id="GO:0098542">
    <property type="term" value="P:defense response to other organism"/>
    <property type="evidence" value="ECO:0007669"/>
    <property type="project" value="TreeGrafter"/>
</dbReference>